<evidence type="ECO:0000256" key="1">
    <source>
        <dbReference type="SAM" id="Phobius"/>
    </source>
</evidence>
<evidence type="ECO:0000313" key="3">
    <source>
        <dbReference type="Proteomes" id="UP000274358"/>
    </source>
</evidence>
<accession>A0A3S0S006</accession>
<dbReference type="Proteomes" id="UP000274358">
    <property type="component" value="Unassembled WGS sequence"/>
</dbReference>
<feature type="transmembrane region" description="Helical" evidence="1">
    <location>
        <begin position="102"/>
        <end position="127"/>
    </location>
</feature>
<dbReference type="RefSeq" id="WP_126685136.1">
    <property type="nucleotide sequence ID" value="NZ_RYYV01000008.1"/>
</dbReference>
<keyword evidence="3" id="KW-1185">Reference proteome</keyword>
<dbReference type="EMBL" id="RYYV01000008">
    <property type="protein sequence ID" value="RUL74940.1"/>
    <property type="molecule type" value="Genomic_DNA"/>
</dbReference>
<organism evidence="2 3">
    <name type="scientific">Dyella choica</name>
    <dbReference type="NCBI Taxonomy" id="1927959"/>
    <lineage>
        <taxon>Bacteria</taxon>
        <taxon>Pseudomonadati</taxon>
        <taxon>Pseudomonadota</taxon>
        <taxon>Gammaproteobacteria</taxon>
        <taxon>Lysobacterales</taxon>
        <taxon>Rhodanobacteraceae</taxon>
        <taxon>Dyella</taxon>
    </lineage>
</organism>
<name>A0A3S0S006_9GAMM</name>
<dbReference type="AlphaFoldDB" id="A0A3S0S006"/>
<evidence type="ECO:0000313" key="2">
    <source>
        <dbReference type="EMBL" id="RUL74940.1"/>
    </source>
</evidence>
<dbReference type="Pfam" id="PF11188">
    <property type="entry name" value="DUF2975"/>
    <property type="match status" value="1"/>
</dbReference>
<protein>
    <submittedName>
        <fullName evidence="2">DUF2975 domain-containing protein</fullName>
    </submittedName>
</protein>
<proteinExistence type="predicted"/>
<feature type="transmembrane region" description="Helical" evidence="1">
    <location>
        <begin position="62"/>
        <end position="82"/>
    </location>
</feature>
<keyword evidence="1" id="KW-1133">Transmembrane helix</keyword>
<sequence length="177" mass="19445">MKINCDKASRKARWLRYAAIAMMAVVAATDVALSWLGMGKHELAWISLHAETPTALAGHSKLALLDALVISLFFLYALYRLVRLMRRFEQGDFYSLSTTRHLRAFACALLLGTLAGCALPAVEIAIARLAGLSNAHAVSIDLDASDVWMLLISTVFFVIAWILGEARQLAEDNQLIV</sequence>
<feature type="transmembrane region" description="Helical" evidence="1">
    <location>
        <begin position="147"/>
        <end position="164"/>
    </location>
</feature>
<dbReference type="InterPro" id="IPR021354">
    <property type="entry name" value="DUF2975"/>
</dbReference>
<gene>
    <name evidence="2" type="ORF">EKH80_12730</name>
</gene>
<reference evidence="2 3" key="1">
    <citation type="submission" date="2018-12" db="EMBL/GenBank/DDBJ databases">
        <title>Dyella dinghuensis sp. nov. DHOA06 and Dyella choica sp. nov. 4M-K27, isolated from forest soil.</title>
        <authorList>
            <person name="Qiu L.-H."/>
            <person name="Gao Z.-H."/>
        </authorList>
    </citation>
    <scope>NUCLEOTIDE SEQUENCE [LARGE SCALE GENOMIC DNA]</scope>
    <source>
        <strain evidence="2 3">4M-K27</strain>
    </source>
</reference>
<comment type="caution">
    <text evidence="2">The sequence shown here is derived from an EMBL/GenBank/DDBJ whole genome shotgun (WGS) entry which is preliminary data.</text>
</comment>
<dbReference type="OrthoDB" id="6064805at2"/>
<keyword evidence="1" id="KW-0812">Transmembrane</keyword>
<feature type="transmembrane region" description="Helical" evidence="1">
    <location>
        <begin position="17"/>
        <end position="38"/>
    </location>
</feature>
<keyword evidence="1" id="KW-0472">Membrane</keyword>